<protein>
    <submittedName>
        <fullName evidence="4">Nucleoside hydrolase</fullName>
    </submittedName>
</protein>
<dbReference type="GO" id="GO:0006152">
    <property type="term" value="P:purine nucleoside catabolic process"/>
    <property type="evidence" value="ECO:0007669"/>
    <property type="project" value="TreeGrafter"/>
</dbReference>
<dbReference type="InterPro" id="IPR001910">
    <property type="entry name" value="Inosine/uridine_hydrolase_dom"/>
</dbReference>
<evidence type="ECO:0000313" key="5">
    <source>
        <dbReference type="Proteomes" id="UP000620139"/>
    </source>
</evidence>
<dbReference type="InterPro" id="IPR036452">
    <property type="entry name" value="Ribo_hydro-like"/>
</dbReference>
<dbReference type="GO" id="GO:0005829">
    <property type="term" value="C:cytosol"/>
    <property type="evidence" value="ECO:0007669"/>
    <property type="project" value="TreeGrafter"/>
</dbReference>
<dbReference type="InterPro" id="IPR023186">
    <property type="entry name" value="IUNH"/>
</dbReference>
<dbReference type="AlphaFoldDB" id="A0A931IXK7"/>
<keyword evidence="1 4" id="KW-0378">Hydrolase</keyword>
<dbReference type="SUPFAM" id="SSF53590">
    <property type="entry name" value="Nucleoside hydrolase"/>
    <property type="match status" value="1"/>
</dbReference>
<feature type="domain" description="Inosine/uridine-preferring nucleoside hydrolase" evidence="3">
    <location>
        <begin position="3"/>
        <end position="301"/>
    </location>
</feature>
<keyword evidence="5" id="KW-1185">Reference proteome</keyword>
<evidence type="ECO:0000313" key="4">
    <source>
        <dbReference type="EMBL" id="MBH9552929.1"/>
    </source>
</evidence>
<sequence length="326" mass="34581">MRLWLDTDPGVDDALALGLIRARPEFELVGLSTVFGNASVAQTTQNALRLLQLLRCSDIPVHIGAAQPLRGSARYAPEVHGGDGVGGIAAQLPLSPAAPQTLPAAEALVAASLRYPRELHLVAVGPFTNVAQALRLDPGLAERVASCTLMGAAFGSHGFTGNVTPCAEANAHNDPCAADEVFAARWTRLQVVPLDATQRVCIPLERLMPLRDRGPVGQLLWQAIQPYAGYYATRDGHAALVAHDATAVAALLMPEVFSWRQGPIRAVEGGLAHGMTVQDWQGLAPNDPAWVGRPAHAVALDAQPEPLMNLCLQAWLQADAIVKETL</sequence>
<dbReference type="Proteomes" id="UP000620139">
    <property type="component" value="Unassembled WGS sequence"/>
</dbReference>
<comment type="caution">
    <text evidence="4">The sequence shown here is derived from an EMBL/GenBank/DDBJ whole genome shotgun (WGS) entry which is preliminary data.</text>
</comment>
<proteinExistence type="predicted"/>
<accession>A0A931IXK7</accession>
<evidence type="ECO:0000256" key="2">
    <source>
        <dbReference type="ARBA" id="ARBA00023295"/>
    </source>
</evidence>
<organism evidence="4 5">
    <name type="scientific">Inhella gelatinilytica</name>
    <dbReference type="NCBI Taxonomy" id="2795030"/>
    <lineage>
        <taxon>Bacteria</taxon>
        <taxon>Pseudomonadati</taxon>
        <taxon>Pseudomonadota</taxon>
        <taxon>Betaproteobacteria</taxon>
        <taxon>Burkholderiales</taxon>
        <taxon>Sphaerotilaceae</taxon>
        <taxon>Inhella</taxon>
    </lineage>
</organism>
<dbReference type="RefSeq" id="WP_198100542.1">
    <property type="nucleotide sequence ID" value="NZ_JAEDAL010000003.1"/>
</dbReference>
<evidence type="ECO:0000259" key="3">
    <source>
        <dbReference type="Pfam" id="PF01156"/>
    </source>
</evidence>
<keyword evidence="2" id="KW-0326">Glycosidase</keyword>
<dbReference type="Gene3D" id="3.90.245.10">
    <property type="entry name" value="Ribonucleoside hydrolase-like"/>
    <property type="match status" value="1"/>
</dbReference>
<dbReference type="GO" id="GO:0008477">
    <property type="term" value="F:purine nucleosidase activity"/>
    <property type="evidence" value="ECO:0007669"/>
    <property type="project" value="TreeGrafter"/>
</dbReference>
<dbReference type="PANTHER" id="PTHR12304">
    <property type="entry name" value="INOSINE-URIDINE PREFERRING NUCLEOSIDE HYDROLASE"/>
    <property type="match status" value="1"/>
</dbReference>
<reference evidence="4" key="1">
    <citation type="submission" date="2020-12" db="EMBL/GenBank/DDBJ databases">
        <title>The genome sequence of Inhella sp. 4Y17.</title>
        <authorList>
            <person name="Liu Y."/>
        </authorList>
    </citation>
    <scope>NUCLEOTIDE SEQUENCE</scope>
    <source>
        <strain evidence="4">4Y10</strain>
    </source>
</reference>
<gene>
    <name evidence="4" type="ORF">I7X43_08685</name>
</gene>
<dbReference type="Pfam" id="PF01156">
    <property type="entry name" value="IU_nuc_hydro"/>
    <property type="match status" value="1"/>
</dbReference>
<evidence type="ECO:0000256" key="1">
    <source>
        <dbReference type="ARBA" id="ARBA00022801"/>
    </source>
</evidence>
<dbReference type="EMBL" id="JAEDAL010000003">
    <property type="protein sequence ID" value="MBH9552929.1"/>
    <property type="molecule type" value="Genomic_DNA"/>
</dbReference>
<name>A0A931IXK7_9BURK</name>
<dbReference type="PANTHER" id="PTHR12304:SF4">
    <property type="entry name" value="URIDINE NUCLEOSIDASE"/>
    <property type="match status" value="1"/>
</dbReference>
<dbReference type="CDD" id="cd02650">
    <property type="entry name" value="nuc_hydro_CaPnhB"/>
    <property type="match status" value="1"/>
</dbReference>